<feature type="compositionally biased region" description="Basic and acidic residues" evidence="1">
    <location>
        <begin position="8"/>
        <end position="22"/>
    </location>
</feature>
<proteinExistence type="predicted"/>
<evidence type="ECO:0000313" key="2">
    <source>
        <dbReference type="EMBL" id="JAH53402.1"/>
    </source>
</evidence>
<reference evidence="2" key="1">
    <citation type="submission" date="2014-11" db="EMBL/GenBank/DDBJ databases">
        <authorList>
            <person name="Amaro Gonzalez C."/>
        </authorList>
    </citation>
    <scope>NUCLEOTIDE SEQUENCE</scope>
</reference>
<name>A0A0E9TIX8_ANGAN</name>
<feature type="region of interest" description="Disordered" evidence="1">
    <location>
        <begin position="1"/>
        <end position="22"/>
    </location>
</feature>
<sequence>MNKKSTKTTREEEKGKEERKTT</sequence>
<dbReference type="EMBL" id="GBXM01055175">
    <property type="protein sequence ID" value="JAH53402.1"/>
    <property type="molecule type" value="Transcribed_RNA"/>
</dbReference>
<dbReference type="AlphaFoldDB" id="A0A0E9TIX8"/>
<reference evidence="2" key="2">
    <citation type="journal article" date="2015" name="Fish Shellfish Immunol.">
        <title>Early steps in the European eel (Anguilla anguilla)-Vibrio vulnificus interaction in the gills: Role of the RtxA13 toxin.</title>
        <authorList>
            <person name="Callol A."/>
            <person name="Pajuelo D."/>
            <person name="Ebbesson L."/>
            <person name="Teles M."/>
            <person name="MacKenzie S."/>
            <person name="Amaro C."/>
        </authorList>
    </citation>
    <scope>NUCLEOTIDE SEQUENCE</scope>
</reference>
<protein>
    <submittedName>
        <fullName evidence="2">Uncharacterized protein</fullName>
    </submittedName>
</protein>
<organism evidence="2">
    <name type="scientific">Anguilla anguilla</name>
    <name type="common">European freshwater eel</name>
    <name type="synonym">Muraena anguilla</name>
    <dbReference type="NCBI Taxonomy" id="7936"/>
    <lineage>
        <taxon>Eukaryota</taxon>
        <taxon>Metazoa</taxon>
        <taxon>Chordata</taxon>
        <taxon>Craniata</taxon>
        <taxon>Vertebrata</taxon>
        <taxon>Euteleostomi</taxon>
        <taxon>Actinopterygii</taxon>
        <taxon>Neopterygii</taxon>
        <taxon>Teleostei</taxon>
        <taxon>Anguilliformes</taxon>
        <taxon>Anguillidae</taxon>
        <taxon>Anguilla</taxon>
    </lineage>
</organism>
<evidence type="ECO:0000256" key="1">
    <source>
        <dbReference type="SAM" id="MobiDB-lite"/>
    </source>
</evidence>
<accession>A0A0E9TIX8</accession>